<dbReference type="InterPro" id="IPR011738">
    <property type="entry name" value="Phage_CHP"/>
</dbReference>
<keyword evidence="2" id="KW-1185">Reference proteome</keyword>
<dbReference type="OrthoDB" id="5654at2"/>
<evidence type="ECO:0000313" key="1">
    <source>
        <dbReference type="EMBL" id="QGG47346.1"/>
    </source>
</evidence>
<name>A0A5Q2N182_9FIRM</name>
<dbReference type="Gene3D" id="1.10.3230.30">
    <property type="entry name" value="Phage gp6-like head-tail connector protein"/>
    <property type="match status" value="1"/>
</dbReference>
<evidence type="ECO:0000313" key="2">
    <source>
        <dbReference type="Proteomes" id="UP000366051"/>
    </source>
</evidence>
<evidence type="ECO:0008006" key="3">
    <source>
        <dbReference type="Google" id="ProtNLM"/>
    </source>
</evidence>
<dbReference type="Pfam" id="PF05135">
    <property type="entry name" value="Phage_connect_1"/>
    <property type="match status" value="1"/>
</dbReference>
<gene>
    <name evidence="1" type="ORF">FTV88_1199</name>
</gene>
<dbReference type="AlphaFoldDB" id="A0A5Q2N182"/>
<reference evidence="2" key="1">
    <citation type="submission" date="2019-11" db="EMBL/GenBank/DDBJ databases">
        <title>Genome sequence of Heliorestis convoluta strain HH, an alkaliphilic and minimalistic phototrophic bacterium from a soda lake in Egypt.</title>
        <authorList>
            <person name="Dewey E.D."/>
            <person name="Stokes L.M."/>
            <person name="Burchell B.M."/>
            <person name="Shaffer K.N."/>
            <person name="Huntington A.M."/>
            <person name="Baker J.M."/>
            <person name="Nadendla S."/>
            <person name="Giglio M.G."/>
            <person name="Touchman J.W."/>
            <person name="Blankenship R.E."/>
            <person name="Madigan M.T."/>
            <person name="Sattley W.M."/>
        </authorList>
    </citation>
    <scope>NUCLEOTIDE SEQUENCE [LARGE SCALE GENOMIC DNA]</scope>
    <source>
        <strain evidence="2">HH</strain>
    </source>
</reference>
<protein>
    <recommendedName>
        <fullName evidence="3">Phage gp6-like head-tail connector protein</fullName>
    </recommendedName>
</protein>
<accession>A0A5Q2N182</accession>
<dbReference type="EMBL" id="CP045875">
    <property type="protein sequence ID" value="QGG47346.1"/>
    <property type="molecule type" value="Genomic_DNA"/>
</dbReference>
<dbReference type="Proteomes" id="UP000366051">
    <property type="component" value="Chromosome"/>
</dbReference>
<dbReference type="InterPro" id="IPR021146">
    <property type="entry name" value="Phage_gp6-like_head-tail"/>
</dbReference>
<dbReference type="CDD" id="cd08054">
    <property type="entry name" value="gp6"/>
    <property type="match status" value="1"/>
</dbReference>
<proteinExistence type="predicted"/>
<organism evidence="1 2">
    <name type="scientific">Heliorestis convoluta</name>
    <dbReference type="NCBI Taxonomy" id="356322"/>
    <lineage>
        <taxon>Bacteria</taxon>
        <taxon>Bacillati</taxon>
        <taxon>Bacillota</taxon>
        <taxon>Clostridia</taxon>
        <taxon>Eubacteriales</taxon>
        <taxon>Heliobacteriaceae</taxon>
        <taxon>Heliorestis</taxon>
    </lineage>
</organism>
<dbReference type="InterPro" id="IPR006450">
    <property type="entry name" value="Phage_HK97_gp6-like"/>
</dbReference>
<dbReference type="NCBIfam" id="TIGR02215">
    <property type="entry name" value="phage_chp_gp8"/>
    <property type="match status" value="1"/>
</dbReference>
<dbReference type="NCBIfam" id="TIGR01560">
    <property type="entry name" value="put_DNA_pack"/>
    <property type="match status" value="2"/>
</dbReference>
<dbReference type="KEGG" id="hcv:FTV88_1199"/>
<sequence length="187" mass="21614">MDVITLQEHQQQILTLDEVKMHLRVESDLEDAYIESLIASAIDFCENFTRRSLIERHVLFIGHHFPQGSIQLPLFPVQEIVKITYQDRNDVTKELPASDYNSALLLEPPLIAPRKPWPTDLSFLPGSLRIEALVGYKKVPLSIKQAILLLCGHFYENREVMRDNYVHGSEIPFSVSALLYPYKVLRW</sequence>
<dbReference type="RefSeq" id="WP_153724744.1">
    <property type="nucleotide sequence ID" value="NZ_CP045875.1"/>
</dbReference>